<name>A0A399EEW8_9DEIN</name>
<dbReference type="RefSeq" id="WP_119361005.1">
    <property type="nucleotide sequence ID" value="NZ_QWKZ01000108.1"/>
</dbReference>
<gene>
    <name evidence="1" type="ORF">Mlute_02489</name>
</gene>
<evidence type="ECO:0008006" key="3">
    <source>
        <dbReference type="Google" id="ProtNLM"/>
    </source>
</evidence>
<dbReference type="InterPro" id="IPR032466">
    <property type="entry name" value="Metal_Hydrolase"/>
</dbReference>
<dbReference type="Pfam" id="PF19799">
    <property type="entry name" value="DUF6282"/>
    <property type="match status" value="1"/>
</dbReference>
<evidence type="ECO:0000313" key="1">
    <source>
        <dbReference type="EMBL" id="RIH82468.1"/>
    </source>
</evidence>
<accession>A0A399EEW8</accession>
<dbReference type="OrthoDB" id="9802809at2"/>
<dbReference type="Gene3D" id="3.20.20.140">
    <property type="entry name" value="Metal-dependent hydrolases"/>
    <property type="match status" value="1"/>
</dbReference>
<dbReference type="AlphaFoldDB" id="A0A399EEW8"/>
<proteinExistence type="predicted"/>
<sequence length="303" mass="33150">MTPSERAIELVRGAYDLHVHIEPDVIPRRTHDLELAQRFRERGLAGFVLKSHYVPTAERALLARRVVPEVEVLGSLTLNHGVGGLNPVAVEIAAREGARVVWLPTVDAANEAREADVLPPEKKPLWAKLQAEFRQAGLPLCPIEALDANGRVVPALRQVLGVVARHGLVLATGHLGRQEILKVVEAALEEGVRQIVVTHPDYPTQALPIPEQRWLAQQGAYLERCLVPSWSGKVPWERVFEAIRATGPEQNVLSTDLGQPKNPPVEDGLALFADKLLEAGFAEDEVRHMAVTNTVKLAKGGKA</sequence>
<evidence type="ECO:0000313" key="2">
    <source>
        <dbReference type="Proteomes" id="UP000265800"/>
    </source>
</evidence>
<keyword evidence="2" id="KW-1185">Reference proteome</keyword>
<reference evidence="1 2" key="1">
    <citation type="submission" date="2018-08" db="EMBL/GenBank/DDBJ databases">
        <title>Meiothermus luteus KCTC 52599 genome sequencing project.</title>
        <authorList>
            <person name="Da Costa M.S."/>
            <person name="Albuquerque L."/>
            <person name="Raposo P."/>
            <person name="Froufe H.J.C."/>
            <person name="Barroso C.S."/>
            <person name="Egas C."/>
        </authorList>
    </citation>
    <scope>NUCLEOTIDE SEQUENCE [LARGE SCALE GENOMIC DNA]</scope>
    <source>
        <strain evidence="1 2">KCTC 52599</strain>
    </source>
</reference>
<dbReference type="Proteomes" id="UP000265800">
    <property type="component" value="Unassembled WGS sequence"/>
</dbReference>
<organism evidence="1 2">
    <name type="scientific">Meiothermus luteus</name>
    <dbReference type="NCBI Taxonomy" id="2026184"/>
    <lineage>
        <taxon>Bacteria</taxon>
        <taxon>Thermotogati</taxon>
        <taxon>Deinococcota</taxon>
        <taxon>Deinococci</taxon>
        <taxon>Thermales</taxon>
        <taxon>Thermaceae</taxon>
        <taxon>Meiothermus</taxon>
    </lineage>
</organism>
<dbReference type="EMBL" id="QWKZ01000108">
    <property type="protein sequence ID" value="RIH82468.1"/>
    <property type="molecule type" value="Genomic_DNA"/>
</dbReference>
<dbReference type="SUPFAM" id="SSF51556">
    <property type="entry name" value="Metallo-dependent hydrolases"/>
    <property type="match status" value="1"/>
</dbReference>
<protein>
    <recommendedName>
        <fullName evidence="3">Cytosolic protein</fullName>
    </recommendedName>
</protein>
<comment type="caution">
    <text evidence="1">The sequence shown here is derived from an EMBL/GenBank/DDBJ whole genome shotgun (WGS) entry which is preliminary data.</text>
</comment>
<dbReference type="InterPro" id="IPR046249">
    <property type="entry name" value="DUF6282"/>
</dbReference>